<name>A0AAW1SF44_9CHLO</name>
<comment type="caution">
    <text evidence="2">The sequence shown here is derived from an EMBL/GenBank/DDBJ whole genome shotgun (WGS) entry which is preliminary data.</text>
</comment>
<evidence type="ECO:0000256" key="1">
    <source>
        <dbReference type="SAM" id="MobiDB-lite"/>
    </source>
</evidence>
<dbReference type="AlphaFoldDB" id="A0AAW1SF44"/>
<gene>
    <name evidence="2" type="ORF">WJX74_007942</name>
</gene>
<sequence length="94" mass="10454">MDTFAALQGTGERGADGDDHWPLSIRTERDEEGLWTGRVLSGPLTPYVTLDEDAEAEAYGRCAEWIHRQGGALIRCQQSIWRNRAAARIGISPR</sequence>
<reference evidence="2 3" key="1">
    <citation type="journal article" date="2024" name="Nat. Commun.">
        <title>Phylogenomics reveals the evolutionary origins of lichenization in chlorophyte algae.</title>
        <authorList>
            <person name="Puginier C."/>
            <person name="Libourel C."/>
            <person name="Otte J."/>
            <person name="Skaloud P."/>
            <person name="Haon M."/>
            <person name="Grisel S."/>
            <person name="Petersen M."/>
            <person name="Berrin J.G."/>
            <person name="Delaux P.M."/>
            <person name="Dal Grande F."/>
            <person name="Keller J."/>
        </authorList>
    </citation>
    <scope>NUCLEOTIDE SEQUENCE [LARGE SCALE GENOMIC DNA]</scope>
    <source>
        <strain evidence="2 3">SAG 2145</strain>
    </source>
</reference>
<evidence type="ECO:0000313" key="2">
    <source>
        <dbReference type="EMBL" id="KAK9844868.1"/>
    </source>
</evidence>
<dbReference type="EMBL" id="JALJOS010000001">
    <property type="protein sequence ID" value="KAK9844868.1"/>
    <property type="molecule type" value="Genomic_DNA"/>
</dbReference>
<feature type="region of interest" description="Disordered" evidence="1">
    <location>
        <begin position="1"/>
        <end position="23"/>
    </location>
</feature>
<organism evidence="2 3">
    <name type="scientific">Apatococcus lobatus</name>
    <dbReference type="NCBI Taxonomy" id="904363"/>
    <lineage>
        <taxon>Eukaryota</taxon>
        <taxon>Viridiplantae</taxon>
        <taxon>Chlorophyta</taxon>
        <taxon>core chlorophytes</taxon>
        <taxon>Trebouxiophyceae</taxon>
        <taxon>Chlorellales</taxon>
        <taxon>Chlorellaceae</taxon>
        <taxon>Apatococcus</taxon>
    </lineage>
</organism>
<evidence type="ECO:0000313" key="3">
    <source>
        <dbReference type="Proteomes" id="UP001438707"/>
    </source>
</evidence>
<feature type="compositionally biased region" description="Basic and acidic residues" evidence="1">
    <location>
        <begin position="13"/>
        <end position="23"/>
    </location>
</feature>
<dbReference type="Proteomes" id="UP001438707">
    <property type="component" value="Unassembled WGS sequence"/>
</dbReference>
<proteinExistence type="predicted"/>
<keyword evidence="3" id="KW-1185">Reference proteome</keyword>
<accession>A0AAW1SF44</accession>
<protein>
    <submittedName>
        <fullName evidence="2">Uncharacterized protein</fullName>
    </submittedName>
</protein>